<proteinExistence type="predicted"/>
<dbReference type="EMBL" id="JRMW01000019">
    <property type="protein sequence ID" value="KGF05119.1"/>
    <property type="molecule type" value="Genomic_DNA"/>
</dbReference>
<gene>
    <name evidence="1" type="ORF">HMPREF1630_01560</name>
</gene>
<sequence>MESLKFNNFDIKAVNTGVSIVKIDNEEVLRVVKSEKINKFDENTIAKITNINMRNGEIRLKMLSKLLENAPDFARGFIGIAFRVNEQSSKFESFYLRPTNGRHPDKLRRSHGCQYFSYPGYTFEYFREFNIPNTEAEADIGLNEWIDLKAVIYGEKASFFVNDFSKPVLEIKNLIHGAKASGNLGLFVDIGTEGFFKDIEIKKYN</sequence>
<evidence type="ECO:0000313" key="1">
    <source>
        <dbReference type="EMBL" id="KGF05119.1"/>
    </source>
</evidence>
<comment type="caution">
    <text evidence="1">The sequence shown here is derived from an EMBL/GenBank/DDBJ whole genome shotgun (WGS) entry which is preliminary data.</text>
</comment>
<reference evidence="1 2" key="1">
    <citation type="submission" date="2014-07" db="EMBL/GenBank/DDBJ databases">
        <authorList>
            <person name="McCorrison J."/>
            <person name="Sanka R."/>
            <person name="Torralba M."/>
            <person name="Gillis M."/>
            <person name="Haft D.H."/>
            <person name="Methe B."/>
            <person name="Sutton G."/>
            <person name="Nelson K.E."/>
        </authorList>
    </citation>
    <scope>NUCLEOTIDE SEQUENCE [LARGE SCALE GENOMIC DNA]</scope>
    <source>
        <strain evidence="1 2">S7-1-13</strain>
    </source>
</reference>
<dbReference type="Gene3D" id="2.60.120.560">
    <property type="entry name" value="Exo-inulinase, domain 1"/>
    <property type="match status" value="1"/>
</dbReference>
<evidence type="ECO:0008006" key="3">
    <source>
        <dbReference type="Google" id="ProtNLM"/>
    </source>
</evidence>
<organism evidence="1 2">
    <name type="scientific">Anaerococcus lactolyticus S7-1-13</name>
    <dbReference type="NCBI Taxonomy" id="1284686"/>
    <lineage>
        <taxon>Bacteria</taxon>
        <taxon>Bacillati</taxon>
        <taxon>Bacillota</taxon>
        <taxon>Tissierellia</taxon>
        <taxon>Tissierellales</taxon>
        <taxon>Peptoniphilaceae</taxon>
        <taxon>Anaerococcus</taxon>
    </lineage>
</organism>
<name>A0A095Z9G9_9FIRM</name>
<dbReference type="RefSeq" id="WP_037326415.1">
    <property type="nucleotide sequence ID" value="NZ_JRMW01000019.1"/>
</dbReference>
<dbReference type="eggNOG" id="COG3403">
    <property type="taxonomic scope" value="Bacteria"/>
</dbReference>
<evidence type="ECO:0000313" key="2">
    <source>
        <dbReference type="Proteomes" id="UP000029579"/>
    </source>
</evidence>
<protein>
    <recommendedName>
        <fullName evidence="3">3-keto-disaccharide hydrolase domain-containing protein</fullName>
    </recommendedName>
</protein>
<dbReference type="OrthoDB" id="118532at2"/>
<dbReference type="Proteomes" id="UP000029579">
    <property type="component" value="Unassembled WGS sequence"/>
</dbReference>
<accession>A0A095Z9G9</accession>
<dbReference type="AlphaFoldDB" id="A0A095Z9G9"/>